<accession>A9S390</accession>
<dbReference type="Gramene" id="Pp3c1_3490V3.2">
    <property type="protein sequence ID" value="Pp3c1_3490V3.2"/>
    <property type="gene ID" value="Pp3c1_3490"/>
</dbReference>
<name>A9S390_PHYPA</name>
<dbReference type="AlphaFoldDB" id="A9S390"/>
<keyword evidence="5" id="KW-1185">Reference proteome</keyword>
<feature type="coiled-coil region" evidence="1">
    <location>
        <begin position="141"/>
        <end position="175"/>
    </location>
</feature>
<protein>
    <recommendedName>
        <fullName evidence="6">BZIP domain-containing protein</fullName>
    </recommendedName>
</protein>
<reference evidence="3 5" key="1">
    <citation type="journal article" date="2008" name="Science">
        <title>The Physcomitrella genome reveals evolutionary insights into the conquest of land by plants.</title>
        <authorList>
            <person name="Rensing S."/>
            <person name="Lang D."/>
            <person name="Zimmer A."/>
            <person name="Terry A."/>
            <person name="Salamov A."/>
            <person name="Shapiro H."/>
            <person name="Nishiyama T."/>
            <person name="Perroud P.-F."/>
            <person name="Lindquist E."/>
            <person name="Kamisugi Y."/>
            <person name="Tanahashi T."/>
            <person name="Sakakibara K."/>
            <person name="Fujita T."/>
            <person name="Oishi K."/>
            <person name="Shin-I T."/>
            <person name="Kuroki Y."/>
            <person name="Toyoda A."/>
            <person name="Suzuki Y."/>
            <person name="Hashimoto A."/>
            <person name="Yamaguchi K."/>
            <person name="Sugano A."/>
            <person name="Kohara Y."/>
            <person name="Fujiyama A."/>
            <person name="Anterola A."/>
            <person name="Aoki S."/>
            <person name="Ashton N."/>
            <person name="Barbazuk W.B."/>
            <person name="Barker E."/>
            <person name="Bennetzen J."/>
            <person name="Bezanilla M."/>
            <person name="Blankenship R."/>
            <person name="Cho S.H."/>
            <person name="Dutcher S."/>
            <person name="Estelle M."/>
            <person name="Fawcett J.A."/>
            <person name="Gundlach H."/>
            <person name="Hanada K."/>
            <person name="Heyl A."/>
            <person name="Hicks K.A."/>
            <person name="Hugh J."/>
            <person name="Lohr M."/>
            <person name="Mayer K."/>
            <person name="Melkozernov A."/>
            <person name="Murata T."/>
            <person name="Nelson D."/>
            <person name="Pils B."/>
            <person name="Prigge M."/>
            <person name="Reiss B."/>
            <person name="Renner T."/>
            <person name="Rombauts S."/>
            <person name="Rushton P."/>
            <person name="Sanderfoot A."/>
            <person name="Schween G."/>
            <person name="Shiu S.-H."/>
            <person name="Stueber K."/>
            <person name="Theodoulou F.L."/>
            <person name="Tu H."/>
            <person name="Van de Peer Y."/>
            <person name="Verrier P.J."/>
            <person name="Waters E."/>
            <person name="Wood A."/>
            <person name="Yang L."/>
            <person name="Cove D."/>
            <person name="Cuming A."/>
            <person name="Hasebe M."/>
            <person name="Lucas S."/>
            <person name="Mishler D.B."/>
            <person name="Reski R."/>
            <person name="Grigoriev I."/>
            <person name="Quatrano R.S."/>
            <person name="Boore J.L."/>
        </authorList>
    </citation>
    <scope>NUCLEOTIDE SEQUENCE [LARGE SCALE GENOMIC DNA]</scope>
    <source>
        <strain evidence="4 5">cv. Gransden 2004</strain>
    </source>
</reference>
<dbReference type="GeneID" id="112278862"/>
<dbReference type="HOGENOM" id="CLU_864336_0_0_1"/>
<evidence type="ECO:0000256" key="2">
    <source>
        <dbReference type="SAM" id="MobiDB-lite"/>
    </source>
</evidence>
<dbReference type="PANTHER" id="PTHR37616">
    <property type="entry name" value="BZIP TRANSCRIPTION FACTOR 60-LIKE"/>
    <property type="match status" value="1"/>
</dbReference>
<dbReference type="RefSeq" id="XP_024368488.1">
    <property type="nucleotide sequence ID" value="XM_024512720.2"/>
</dbReference>
<gene>
    <name evidence="4" type="primary">LOC112278862</name>
    <name evidence="3" type="ORF">PHYPA_000144</name>
</gene>
<evidence type="ECO:0000313" key="4">
    <source>
        <dbReference type="EnsemblPlants" id="Pp3c1_3490V3.1"/>
    </source>
</evidence>
<keyword evidence="1" id="KW-0175">Coiled coil</keyword>
<dbReference type="KEGG" id="ppp:112278862"/>
<evidence type="ECO:0000313" key="3">
    <source>
        <dbReference type="EMBL" id="PNR61721.1"/>
    </source>
</evidence>
<organism evidence="3">
    <name type="scientific">Physcomitrium patens</name>
    <name type="common">Spreading-leaved earth moss</name>
    <name type="synonym">Physcomitrella patens</name>
    <dbReference type="NCBI Taxonomy" id="3218"/>
    <lineage>
        <taxon>Eukaryota</taxon>
        <taxon>Viridiplantae</taxon>
        <taxon>Streptophyta</taxon>
        <taxon>Embryophyta</taxon>
        <taxon>Bryophyta</taxon>
        <taxon>Bryophytina</taxon>
        <taxon>Bryopsida</taxon>
        <taxon>Funariidae</taxon>
        <taxon>Funariales</taxon>
        <taxon>Funariaceae</taxon>
        <taxon>Physcomitrium</taxon>
    </lineage>
</organism>
<dbReference type="PANTHER" id="PTHR37616:SF2">
    <property type="entry name" value="BZIP DOMAIN-CONTAINING PROTEIN"/>
    <property type="match status" value="1"/>
</dbReference>
<reference evidence="3 5" key="2">
    <citation type="journal article" date="2018" name="Plant J.">
        <title>The Physcomitrella patens chromosome-scale assembly reveals moss genome structure and evolution.</title>
        <authorList>
            <person name="Lang D."/>
            <person name="Ullrich K.K."/>
            <person name="Murat F."/>
            <person name="Fuchs J."/>
            <person name="Jenkins J."/>
            <person name="Haas F.B."/>
            <person name="Piednoel M."/>
            <person name="Gundlach H."/>
            <person name="Van Bel M."/>
            <person name="Meyberg R."/>
            <person name="Vives C."/>
            <person name="Morata J."/>
            <person name="Symeonidi A."/>
            <person name="Hiss M."/>
            <person name="Muchero W."/>
            <person name="Kamisugi Y."/>
            <person name="Saleh O."/>
            <person name="Blanc G."/>
            <person name="Decker E.L."/>
            <person name="van Gessel N."/>
            <person name="Grimwood J."/>
            <person name="Hayes R.D."/>
            <person name="Graham S.W."/>
            <person name="Gunter L.E."/>
            <person name="McDaniel S.F."/>
            <person name="Hoernstein S.N.W."/>
            <person name="Larsson A."/>
            <person name="Li F.W."/>
            <person name="Perroud P.F."/>
            <person name="Phillips J."/>
            <person name="Ranjan P."/>
            <person name="Rokshar D.S."/>
            <person name="Rothfels C.J."/>
            <person name="Schneider L."/>
            <person name="Shu S."/>
            <person name="Stevenson D.W."/>
            <person name="Thummler F."/>
            <person name="Tillich M."/>
            <person name="Villarreal Aguilar J.C."/>
            <person name="Widiez T."/>
            <person name="Wong G.K."/>
            <person name="Wymore A."/>
            <person name="Zhang Y."/>
            <person name="Zimmer A.D."/>
            <person name="Quatrano R.S."/>
            <person name="Mayer K.F.X."/>
            <person name="Goodstein D."/>
            <person name="Casacuberta J.M."/>
            <person name="Vandepoele K."/>
            <person name="Reski R."/>
            <person name="Cuming A.C."/>
            <person name="Tuskan G.A."/>
            <person name="Maumus F."/>
            <person name="Salse J."/>
            <person name="Schmutz J."/>
            <person name="Rensing S.A."/>
        </authorList>
    </citation>
    <scope>NUCLEOTIDE SEQUENCE [LARGE SCALE GENOMIC DNA]</scope>
    <source>
        <strain evidence="4 5">cv. Gransden 2004</strain>
    </source>
</reference>
<proteinExistence type="predicted"/>
<dbReference type="PaxDb" id="3218-PP1S45_12V6.1"/>
<sequence length="322" mass="35884">MELLDFDLDEAFVDDSSTWVDFSPLYDNVEIDSGDEERWRETAMASASLSSASESVSPHVEVFALSASCGDNADTVALSSSFSSLTPVASESVAATHSSLGVVWSAPSGQQCNPDDPEFVRRFETCRDAASQSQDWEESHIKELEVRCQNLTAQVVQLQRAVAATSMENVNLKDELVRVTKSEEAIVNTGVSQRAVREGNSLQPEFLRHRSYNHPLSHTSGYFQGFLLALPQLLMLAAVAEPSDPQTSLPQPLPEERANAPMWVQLYRALGGGIAARGSCRRKKRNRRRYNPNSRWPSRPSERKLMGRHRRRVKHLPCSRIL</sequence>
<evidence type="ECO:0008006" key="6">
    <source>
        <dbReference type="Google" id="ProtNLM"/>
    </source>
</evidence>
<dbReference type="Proteomes" id="UP000006727">
    <property type="component" value="Chromosome 1"/>
</dbReference>
<dbReference type="Gramene" id="Pp3c1_3490V3.1">
    <property type="protein sequence ID" value="Pp3c1_3490V3.1"/>
    <property type="gene ID" value="Pp3c1_3490"/>
</dbReference>
<reference evidence="4" key="3">
    <citation type="submission" date="2020-12" db="UniProtKB">
        <authorList>
            <consortium name="EnsemblPlants"/>
        </authorList>
    </citation>
    <scope>IDENTIFICATION</scope>
</reference>
<feature type="region of interest" description="Disordered" evidence="2">
    <location>
        <begin position="278"/>
        <end position="310"/>
    </location>
</feature>
<evidence type="ECO:0000256" key="1">
    <source>
        <dbReference type="SAM" id="Coils"/>
    </source>
</evidence>
<dbReference type="EnsemblPlants" id="Pp3c1_3490V3.1">
    <property type="protein sequence ID" value="Pp3c1_3490V3.1"/>
    <property type="gene ID" value="Pp3c1_3490"/>
</dbReference>
<dbReference type="EMBL" id="ABEU02000001">
    <property type="protein sequence ID" value="PNR61721.1"/>
    <property type="molecule type" value="Genomic_DNA"/>
</dbReference>
<evidence type="ECO:0000313" key="5">
    <source>
        <dbReference type="Proteomes" id="UP000006727"/>
    </source>
</evidence>
<dbReference type="EnsemblPlants" id="Pp3c1_3490V3.2">
    <property type="protein sequence ID" value="Pp3c1_3490V3.2"/>
    <property type="gene ID" value="Pp3c1_3490"/>
</dbReference>
<feature type="compositionally biased region" description="Basic residues" evidence="2">
    <location>
        <begin position="279"/>
        <end position="290"/>
    </location>
</feature>